<keyword evidence="1" id="KW-0812">Transmembrane</keyword>
<evidence type="ECO:0000313" key="3">
    <source>
        <dbReference type="Proteomes" id="UP000216478"/>
    </source>
</evidence>
<proteinExistence type="predicted"/>
<sequence length="42" mass="4453">MTGASDRTAGGFHMLYLAEMFWPVLLLSAVIGVAVGWLTAAK</sequence>
<dbReference type="AlphaFoldDB" id="A0A256F1V1"/>
<feature type="transmembrane region" description="Helical" evidence="1">
    <location>
        <begin position="20"/>
        <end position="40"/>
    </location>
</feature>
<keyword evidence="3" id="KW-1185">Reference proteome</keyword>
<name>A0A256F1V1_9HYPH</name>
<dbReference type="EMBL" id="NNRL01000164">
    <property type="protein sequence ID" value="OYR08858.1"/>
    <property type="molecule type" value="Genomic_DNA"/>
</dbReference>
<comment type="caution">
    <text evidence="2">The sequence shown here is derived from an EMBL/GenBank/DDBJ whole genome shotgun (WGS) entry which is preliminary data.</text>
</comment>
<organism evidence="2 3">
    <name type="scientific">Brucella grignonensis</name>
    <dbReference type="NCBI Taxonomy" id="94627"/>
    <lineage>
        <taxon>Bacteria</taxon>
        <taxon>Pseudomonadati</taxon>
        <taxon>Pseudomonadota</taxon>
        <taxon>Alphaproteobacteria</taxon>
        <taxon>Hyphomicrobiales</taxon>
        <taxon>Brucellaceae</taxon>
        <taxon>Brucella/Ochrobactrum group</taxon>
        <taxon>Brucella</taxon>
    </lineage>
</organism>
<accession>A0A256F1V1</accession>
<evidence type="ECO:0000313" key="2">
    <source>
        <dbReference type="EMBL" id="OYR08858.1"/>
    </source>
</evidence>
<keyword evidence="1" id="KW-1133">Transmembrane helix</keyword>
<keyword evidence="1" id="KW-0472">Membrane</keyword>
<evidence type="ECO:0000256" key="1">
    <source>
        <dbReference type="SAM" id="Phobius"/>
    </source>
</evidence>
<gene>
    <name evidence="2" type="ORF">CEV33_2578</name>
</gene>
<dbReference type="Proteomes" id="UP000216478">
    <property type="component" value="Unassembled WGS sequence"/>
</dbReference>
<protein>
    <submittedName>
        <fullName evidence="2">Putative membrane protein</fullName>
    </submittedName>
</protein>
<reference evidence="2 3" key="1">
    <citation type="submission" date="2017-07" db="EMBL/GenBank/DDBJ databases">
        <title>Phylogenetic study on the rhizospheric bacterium Ochrobactrum sp. A44.</title>
        <authorList>
            <person name="Krzyzanowska D.M."/>
            <person name="Ossowicki A."/>
            <person name="Rajewska M."/>
            <person name="Maciag T."/>
            <person name="Kaczynski Z."/>
            <person name="Czerwicka M."/>
            <person name="Jafra S."/>
        </authorList>
    </citation>
    <scope>NUCLEOTIDE SEQUENCE [LARGE SCALE GENOMIC DNA]</scope>
    <source>
        <strain evidence="2 3">OgA9a</strain>
    </source>
</reference>